<gene>
    <name evidence="8" type="ORF">HR45_04080</name>
</gene>
<dbReference type="GO" id="GO:0006310">
    <property type="term" value="P:DNA recombination"/>
    <property type="evidence" value="ECO:0007669"/>
    <property type="project" value="UniProtKB-KW"/>
</dbReference>
<dbReference type="PROSITE" id="PS51900">
    <property type="entry name" value="CB"/>
    <property type="match status" value="1"/>
</dbReference>
<accession>A0A094JF84</accession>
<evidence type="ECO:0000259" key="6">
    <source>
        <dbReference type="PROSITE" id="PS51898"/>
    </source>
</evidence>
<dbReference type="SUPFAM" id="SSF56349">
    <property type="entry name" value="DNA breaking-rejoining enzymes"/>
    <property type="match status" value="1"/>
</dbReference>
<organism evidence="8 9">
    <name type="scientific">Shewanella mangrovi</name>
    <dbReference type="NCBI Taxonomy" id="1515746"/>
    <lineage>
        <taxon>Bacteria</taxon>
        <taxon>Pseudomonadati</taxon>
        <taxon>Pseudomonadota</taxon>
        <taxon>Gammaproteobacteria</taxon>
        <taxon>Alteromonadales</taxon>
        <taxon>Shewanellaceae</taxon>
        <taxon>Shewanella</taxon>
    </lineage>
</organism>
<evidence type="ECO:0000259" key="7">
    <source>
        <dbReference type="PROSITE" id="PS51900"/>
    </source>
</evidence>
<dbReference type="Pfam" id="PF00589">
    <property type="entry name" value="Phage_integrase"/>
    <property type="match status" value="1"/>
</dbReference>
<sequence length="319" mass="36588">MSLKSPFLKGLQEEMRMRGYSIRTEKTYLYWIKAFINFHHKRHPETMGTEEVTQFLTFLANQRNVAINTQKIALNALAYLYQKHLHHDLGDLGFCCATKQRHLPTVLSQLEISSILNELHGRDRLIIELLYGSGLRVSECLRLRVQDIDIVRTSLTVRDGKGHKDRQTILSHKCAEKLTTYIEKAIKIQEDDNQKGIGPSLPNALERKYPNAFRQHGWMFIFPSSSTCINPYTGTLCRHHLHQSVIRKALGNAVRNIQINKRVTCHTFRHSFATHLLQAGRDTRSVQELLGHNDVSTTQIYTHVLGQHFAGTTSPLDTL</sequence>
<dbReference type="InterPro" id="IPR044068">
    <property type="entry name" value="CB"/>
</dbReference>
<dbReference type="InterPro" id="IPR010998">
    <property type="entry name" value="Integrase_recombinase_N"/>
</dbReference>
<evidence type="ECO:0000313" key="8">
    <source>
        <dbReference type="EMBL" id="KFZ38610.1"/>
    </source>
</evidence>
<dbReference type="GO" id="GO:0003677">
    <property type="term" value="F:DNA binding"/>
    <property type="evidence" value="ECO:0007669"/>
    <property type="project" value="UniProtKB-UniRule"/>
</dbReference>
<comment type="caution">
    <text evidence="8">The sequence shown here is derived from an EMBL/GenBank/DDBJ whole genome shotgun (WGS) entry which is preliminary data.</text>
</comment>
<dbReference type="InterPro" id="IPR013762">
    <property type="entry name" value="Integrase-like_cat_sf"/>
</dbReference>
<keyword evidence="2" id="KW-0229">DNA integration</keyword>
<dbReference type="Gene3D" id="1.10.443.10">
    <property type="entry name" value="Intergrase catalytic core"/>
    <property type="match status" value="1"/>
</dbReference>
<proteinExistence type="inferred from homology"/>
<evidence type="ECO:0000256" key="1">
    <source>
        <dbReference type="ARBA" id="ARBA00008857"/>
    </source>
</evidence>
<evidence type="ECO:0000256" key="5">
    <source>
        <dbReference type="PROSITE-ProRule" id="PRU01248"/>
    </source>
</evidence>
<feature type="domain" description="Core-binding (CB)" evidence="7">
    <location>
        <begin position="1"/>
        <end position="85"/>
    </location>
</feature>
<dbReference type="OrthoDB" id="9801717at2"/>
<dbReference type="eggNOG" id="COG4974">
    <property type="taxonomic scope" value="Bacteria"/>
</dbReference>
<dbReference type="GO" id="GO:0015074">
    <property type="term" value="P:DNA integration"/>
    <property type="evidence" value="ECO:0007669"/>
    <property type="project" value="UniProtKB-KW"/>
</dbReference>
<dbReference type="InterPro" id="IPR050090">
    <property type="entry name" value="Tyrosine_recombinase_XerCD"/>
</dbReference>
<dbReference type="Gene3D" id="1.10.150.130">
    <property type="match status" value="1"/>
</dbReference>
<keyword evidence="3 5" id="KW-0238">DNA-binding</keyword>
<dbReference type="PANTHER" id="PTHR30349:SF64">
    <property type="entry name" value="PROPHAGE INTEGRASE INTD-RELATED"/>
    <property type="match status" value="1"/>
</dbReference>
<keyword evidence="4" id="KW-0233">DNA recombination</keyword>
<dbReference type="Proteomes" id="UP000029264">
    <property type="component" value="Unassembled WGS sequence"/>
</dbReference>
<dbReference type="AlphaFoldDB" id="A0A094JF84"/>
<comment type="similarity">
    <text evidence="1">Belongs to the 'phage' integrase family.</text>
</comment>
<dbReference type="PROSITE" id="PS51898">
    <property type="entry name" value="TYR_RECOMBINASE"/>
    <property type="match status" value="1"/>
</dbReference>
<dbReference type="InterPro" id="IPR011946">
    <property type="entry name" value="Integrase_integron-type"/>
</dbReference>
<feature type="domain" description="Tyr recombinase" evidence="6">
    <location>
        <begin position="102"/>
        <end position="314"/>
    </location>
</feature>
<evidence type="ECO:0000313" key="9">
    <source>
        <dbReference type="Proteomes" id="UP000029264"/>
    </source>
</evidence>
<dbReference type="InterPro" id="IPR002104">
    <property type="entry name" value="Integrase_catalytic"/>
</dbReference>
<dbReference type="InterPro" id="IPR004107">
    <property type="entry name" value="Integrase_SAM-like_N"/>
</dbReference>
<dbReference type="EMBL" id="JPEO01000002">
    <property type="protein sequence ID" value="KFZ38610.1"/>
    <property type="molecule type" value="Genomic_DNA"/>
</dbReference>
<dbReference type="NCBIfam" id="TIGR02249">
    <property type="entry name" value="integrase_gron"/>
    <property type="match status" value="1"/>
</dbReference>
<reference evidence="8 9" key="1">
    <citation type="submission" date="2014-06" db="EMBL/GenBank/DDBJ databases">
        <title>Shewanella sp. YQH10.</title>
        <authorList>
            <person name="Liu Y."/>
            <person name="Zeng R."/>
        </authorList>
    </citation>
    <scope>NUCLEOTIDE SEQUENCE [LARGE SCALE GENOMIC DNA]</scope>
    <source>
        <strain evidence="8 9">YQH10</strain>
    </source>
</reference>
<dbReference type="RefSeq" id="WP_037439919.1">
    <property type="nucleotide sequence ID" value="NZ_JPEO01000002.1"/>
</dbReference>
<evidence type="ECO:0000256" key="3">
    <source>
        <dbReference type="ARBA" id="ARBA00023125"/>
    </source>
</evidence>
<dbReference type="STRING" id="1515746.HR45_04080"/>
<dbReference type="PANTHER" id="PTHR30349">
    <property type="entry name" value="PHAGE INTEGRASE-RELATED"/>
    <property type="match status" value="1"/>
</dbReference>
<evidence type="ECO:0000256" key="2">
    <source>
        <dbReference type="ARBA" id="ARBA00022908"/>
    </source>
</evidence>
<name>A0A094JF84_9GAMM</name>
<protein>
    <submittedName>
        <fullName evidence="8">Recombinase XerD</fullName>
    </submittedName>
</protein>
<dbReference type="InterPro" id="IPR011010">
    <property type="entry name" value="DNA_brk_join_enz"/>
</dbReference>
<keyword evidence="9" id="KW-1185">Reference proteome</keyword>
<evidence type="ECO:0000256" key="4">
    <source>
        <dbReference type="ARBA" id="ARBA00023172"/>
    </source>
</evidence>
<dbReference type="CDD" id="cd01193">
    <property type="entry name" value="INT_IntI_C"/>
    <property type="match status" value="1"/>
</dbReference>
<dbReference type="Pfam" id="PF13495">
    <property type="entry name" value="Phage_int_SAM_4"/>
    <property type="match status" value="1"/>
</dbReference>